<dbReference type="Proteomes" id="UP000027586">
    <property type="component" value="Unassembled WGS sequence"/>
</dbReference>
<evidence type="ECO:0000313" key="3">
    <source>
        <dbReference type="Proteomes" id="UP000027586"/>
    </source>
</evidence>
<feature type="compositionally biased region" description="Basic and acidic residues" evidence="1">
    <location>
        <begin position="102"/>
        <end position="117"/>
    </location>
</feature>
<name>A0A068S8K3_9FUNG</name>
<proteinExistence type="predicted"/>
<gene>
    <name evidence="2" type="ORF">LCOR_09022.1</name>
</gene>
<organism evidence="2 3">
    <name type="scientific">Lichtheimia corymbifera JMRC:FSU:9682</name>
    <dbReference type="NCBI Taxonomy" id="1263082"/>
    <lineage>
        <taxon>Eukaryota</taxon>
        <taxon>Fungi</taxon>
        <taxon>Fungi incertae sedis</taxon>
        <taxon>Mucoromycota</taxon>
        <taxon>Mucoromycotina</taxon>
        <taxon>Mucoromycetes</taxon>
        <taxon>Mucorales</taxon>
        <taxon>Lichtheimiaceae</taxon>
        <taxon>Lichtheimia</taxon>
    </lineage>
</organism>
<dbReference type="EMBL" id="CBTN010000053">
    <property type="protein sequence ID" value="CDH58147.1"/>
    <property type="molecule type" value="Genomic_DNA"/>
</dbReference>
<dbReference type="OrthoDB" id="10421598at2759"/>
<dbReference type="VEuPathDB" id="FungiDB:LCOR_09022.1"/>
<protein>
    <submittedName>
        <fullName evidence="2">Uncharacterized protein</fullName>
    </submittedName>
</protein>
<evidence type="ECO:0000313" key="2">
    <source>
        <dbReference type="EMBL" id="CDH58147.1"/>
    </source>
</evidence>
<comment type="caution">
    <text evidence="2">The sequence shown here is derived from an EMBL/GenBank/DDBJ whole genome shotgun (WGS) entry which is preliminary data.</text>
</comment>
<dbReference type="AlphaFoldDB" id="A0A068S8K3"/>
<keyword evidence="3" id="KW-1185">Reference proteome</keyword>
<sequence length="117" mass="13689">MMNPKITALYLTHVHVVRAQGENARAWTRQFACFPRNAYGGVHGTKMISIDIRKDSECREFDCSYGWSQKYCEYFQKECIYDTKDNKCKDKNPRKKGIWETANDHIESTTGRRLDGK</sequence>
<evidence type="ECO:0000256" key="1">
    <source>
        <dbReference type="SAM" id="MobiDB-lite"/>
    </source>
</evidence>
<feature type="region of interest" description="Disordered" evidence="1">
    <location>
        <begin position="89"/>
        <end position="117"/>
    </location>
</feature>
<reference evidence="2" key="1">
    <citation type="submission" date="2013-08" db="EMBL/GenBank/DDBJ databases">
        <title>Gene expansion shapes genome architecture in the human pathogen Lichtheimia corymbifera: an evolutionary genomics analysis in the ancient terrestrial Mucorales (Mucoromycotina).</title>
        <authorList>
            <person name="Schwartze V.U."/>
            <person name="Winter S."/>
            <person name="Shelest E."/>
            <person name="Marcet-Houben M."/>
            <person name="Horn F."/>
            <person name="Wehner S."/>
            <person name="Hoffmann K."/>
            <person name="Riege K."/>
            <person name="Sammeth M."/>
            <person name="Nowrousian M."/>
            <person name="Valiante V."/>
            <person name="Linde J."/>
            <person name="Jacobsen I.D."/>
            <person name="Marz M."/>
            <person name="Brakhage A.A."/>
            <person name="Gabaldon T."/>
            <person name="Bocker S."/>
            <person name="Voigt K."/>
        </authorList>
    </citation>
    <scope>NUCLEOTIDE SEQUENCE [LARGE SCALE GENOMIC DNA]</scope>
    <source>
        <strain evidence="2">FSU 9682</strain>
    </source>
</reference>
<accession>A0A068S8K3</accession>